<comment type="caution">
    <text evidence="1">The sequence shown here is derived from an EMBL/GenBank/DDBJ whole genome shotgun (WGS) entry which is preliminary data.</text>
</comment>
<protein>
    <submittedName>
        <fullName evidence="1">Serine/threonine protein kinase</fullName>
    </submittedName>
</protein>
<dbReference type="EMBL" id="VXCE01000001">
    <property type="protein sequence ID" value="KAA8481183.1"/>
    <property type="molecule type" value="Genomic_DNA"/>
</dbReference>
<dbReference type="RefSeq" id="WP_001099496.1">
    <property type="nucleotide sequence ID" value="NZ_CP040880.1"/>
</dbReference>
<keyword evidence="1" id="KW-0808">Transferase</keyword>
<evidence type="ECO:0000313" key="4">
    <source>
        <dbReference type="Proteomes" id="UP000194422"/>
    </source>
</evidence>
<reference evidence="2 6" key="3">
    <citation type="submission" date="2023-03" db="EMBL/GenBank/DDBJ databases">
        <title>Genetic diversity of Bacillus cereus sensu lato isolates from Slovenia.</title>
        <authorList>
            <person name="Abdelli M."/>
        </authorList>
    </citation>
    <scope>NUCLEOTIDE SEQUENCE [LARGE SCALE GENOMIC DNA]</scope>
    <source>
        <strain evidence="2 6">SIBC61B</strain>
    </source>
</reference>
<gene>
    <name evidence="3" type="ORF">BACERE00174_05175</name>
    <name evidence="1" type="ORF">FYW06_05075</name>
    <name evidence="2" type="ORF">P6U22_05550</name>
</gene>
<dbReference type="EMBL" id="FWYW01000092">
    <property type="protein sequence ID" value="SME39295.1"/>
    <property type="molecule type" value="Genomic_DNA"/>
</dbReference>
<sequence>MNTYEEKYAKTKEKQLVLWKEMVHRVFGENQNDLIKITDRNQIIEILNAVGTDEADNHTFLPTSGGLDLHGATASHEEGRIELTFEGRTTYIVNPDSLTFHQVGEDPEWWYFRLNTKPFKASGVYEETTPVEQVFESELDKEVSWSMSYYGEEVLELEAGVYVDYAVREIGHLGYDEYGNSIPLPDSARTVHRGINGGSYAIFSKYALYNRVSSTYDARHNKVSDDEFRVYINNIVNSLNKK</sequence>
<dbReference type="Proteomes" id="UP000194422">
    <property type="component" value="Unassembled WGS sequence"/>
</dbReference>
<evidence type="ECO:0000313" key="1">
    <source>
        <dbReference type="EMBL" id="KAA8481183.1"/>
    </source>
</evidence>
<evidence type="ECO:0000313" key="5">
    <source>
        <dbReference type="Proteomes" id="UP000325411"/>
    </source>
</evidence>
<evidence type="ECO:0000313" key="6">
    <source>
        <dbReference type="Proteomes" id="UP001221338"/>
    </source>
</evidence>
<dbReference type="Proteomes" id="UP000325411">
    <property type="component" value="Unassembled WGS sequence"/>
</dbReference>
<dbReference type="Proteomes" id="UP001221338">
    <property type="component" value="Unassembled WGS sequence"/>
</dbReference>
<dbReference type="AlphaFoldDB" id="A0A5M9H2M6"/>
<accession>A0A5M9H2M6</accession>
<dbReference type="GO" id="GO:0004674">
    <property type="term" value="F:protein serine/threonine kinase activity"/>
    <property type="evidence" value="ECO:0007669"/>
    <property type="project" value="UniProtKB-KW"/>
</dbReference>
<reference evidence="3 4" key="1">
    <citation type="submission" date="2017-04" db="EMBL/GenBank/DDBJ databases">
        <authorList>
            <person name="Criscuolo A."/>
        </authorList>
    </citation>
    <scope>NUCLEOTIDE SEQUENCE [LARGE SCALE GENOMIC DNA]</scope>
    <source>
        <strain evidence="3">16-00174</strain>
    </source>
</reference>
<name>A0A5M9H2M6_9BACI</name>
<dbReference type="EMBL" id="JARPRV010000002">
    <property type="protein sequence ID" value="MDG0940666.1"/>
    <property type="molecule type" value="Genomic_DNA"/>
</dbReference>
<evidence type="ECO:0000313" key="3">
    <source>
        <dbReference type="EMBL" id="SME39295.1"/>
    </source>
</evidence>
<reference evidence="1 5" key="2">
    <citation type="submission" date="2019-09" db="EMBL/GenBank/DDBJ databases">
        <authorList>
            <person name="Geng P."/>
            <person name="Wan X."/>
            <person name="Zhou G."/>
            <person name="Yuan Z."/>
            <person name="Hu X."/>
        </authorList>
    </citation>
    <scope>NUCLEOTIDE SEQUENCE [LARGE SCALE GENOMIC DNA]</scope>
    <source>
        <strain evidence="1 5">EFR-4</strain>
    </source>
</reference>
<keyword evidence="1" id="KW-0723">Serine/threonine-protein kinase</keyword>
<keyword evidence="1" id="KW-0418">Kinase</keyword>
<keyword evidence="6" id="KW-1185">Reference proteome</keyword>
<organism evidence="1 5">
    <name type="scientific">Bacillus paranthracis</name>
    <dbReference type="NCBI Taxonomy" id="2026186"/>
    <lineage>
        <taxon>Bacteria</taxon>
        <taxon>Bacillati</taxon>
        <taxon>Bacillota</taxon>
        <taxon>Bacilli</taxon>
        <taxon>Bacillales</taxon>
        <taxon>Bacillaceae</taxon>
        <taxon>Bacillus</taxon>
        <taxon>Bacillus cereus group</taxon>
    </lineage>
</organism>
<proteinExistence type="predicted"/>
<evidence type="ECO:0000313" key="2">
    <source>
        <dbReference type="EMBL" id="MDG0940666.1"/>
    </source>
</evidence>